<dbReference type="PROSITE" id="PS50802">
    <property type="entry name" value="OTU"/>
    <property type="match status" value="1"/>
</dbReference>
<dbReference type="OrthoDB" id="20273at2759"/>
<gene>
    <name evidence="2" type="ORF">NEMVEDRAFT_v1g94898</name>
</gene>
<protein>
    <recommendedName>
        <fullName evidence="1">OTU domain-containing protein</fullName>
    </recommendedName>
</protein>
<name>A7RVN6_NEMVE</name>
<evidence type="ECO:0000313" key="3">
    <source>
        <dbReference type="Proteomes" id="UP000001593"/>
    </source>
</evidence>
<reference evidence="2 3" key="1">
    <citation type="journal article" date="2007" name="Science">
        <title>Sea anemone genome reveals ancestral eumetazoan gene repertoire and genomic organization.</title>
        <authorList>
            <person name="Putnam N.H."/>
            <person name="Srivastava M."/>
            <person name="Hellsten U."/>
            <person name="Dirks B."/>
            <person name="Chapman J."/>
            <person name="Salamov A."/>
            <person name="Terry A."/>
            <person name="Shapiro H."/>
            <person name="Lindquist E."/>
            <person name="Kapitonov V.V."/>
            <person name="Jurka J."/>
            <person name="Genikhovich G."/>
            <person name="Grigoriev I.V."/>
            <person name="Lucas S.M."/>
            <person name="Steele R.E."/>
            <person name="Finnerty J.R."/>
            <person name="Technau U."/>
            <person name="Martindale M.Q."/>
            <person name="Rokhsar D.S."/>
        </authorList>
    </citation>
    <scope>NUCLEOTIDE SEQUENCE [LARGE SCALE GENOMIC DNA]</scope>
    <source>
        <strain evidence="3">CH2 X CH6</strain>
    </source>
</reference>
<dbReference type="PANTHER" id="PTHR12419">
    <property type="entry name" value="OTU DOMAIN CONTAINING PROTEIN"/>
    <property type="match status" value="1"/>
</dbReference>
<accession>A7RVN6</accession>
<evidence type="ECO:0000313" key="2">
    <source>
        <dbReference type="EMBL" id="EDO44483.1"/>
    </source>
</evidence>
<dbReference type="Proteomes" id="UP000001593">
    <property type="component" value="Unassembled WGS sequence"/>
</dbReference>
<dbReference type="InParanoid" id="A7RVN6"/>
<keyword evidence="3" id="KW-1185">Reference proteome</keyword>
<dbReference type="eggNOG" id="KOG2605">
    <property type="taxonomic scope" value="Eukaryota"/>
</dbReference>
<dbReference type="InterPro" id="IPR038765">
    <property type="entry name" value="Papain-like_cys_pep_sf"/>
</dbReference>
<dbReference type="InterPro" id="IPR003323">
    <property type="entry name" value="OTU_dom"/>
</dbReference>
<dbReference type="Gene3D" id="3.90.70.80">
    <property type="match status" value="1"/>
</dbReference>
<dbReference type="OMA" id="TENDCEQ"/>
<dbReference type="PANTHER" id="PTHR12419:SF115">
    <property type="entry name" value="PROTEIN OVARIAN TUMOR LOCUS-RELATED"/>
    <property type="match status" value="1"/>
</dbReference>
<dbReference type="HOGENOM" id="CLU_1717842_0_0_1"/>
<dbReference type="GO" id="GO:0004843">
    <property type="term" value="F:cysteine-type deubiquitinase activity"/>
    <property type="evidence" value="ECO:0000318"/>
    <property type="project" value="GO_Central"/>
</dbReference>
<dbReference type="GO" id="GO:0009966">
    <property type="term" value="P:regulation of signal transduction"/>
    <property type="evidence" value="ECO:0000318"/>
    <property type="project" value="GO_Central"/>
</dbReference>
<dbReference type="EMBL" id="DS469544">
    <property type="protein sequence ID" value="EDO44483.1"/>
    <property type="molecule type" value="Genomic_DNA"/>
</dbReference>
<dbReference type="KEGG" id="nve:5516416"/>
<dbReference type="PhylomeDB" id="A7RVN6"/>
<evidence type="ECO:0000259" key="1">
    <source>
        <dbReference type="PROSITE" id="PS50802"/>
    </source>
</evidence>
<organism evidence="2 3">
    <name type="scientific">Nematostella vectensis</name>
    <name type="common">Starlet sea anemone</name>
    <dbReference type="NCBI Taxonomy" id="45351"/>
    <lineage>
        <taxon>Eukaryota</taxon>
        <taxon>Metazoa</taxon>
        <taxon>Cnidaria</taxon>
        <taxon>Anthozoa</taxon>
        <taxon>Hexacorallia</taxon>
        <taxon>Actiniaria</taxon>
        <taxon>Edwardsiidae</taxon>
        <taxon>Nematostella</taxon>
    </lineage>
</organism>
<feature type="non-terminal residue" evidence="2">
    <location>
        <position position="1"/>
    </location>
</feature>
<dbReference type="AlphaFoldDB" id="A7RVN6"/>
<dbReference type="STRING" id="45351.A7RVN6"/>
<dbReference type="GO" id="GO:0061578">
    <property type="term" value="F:K63-linked deubiquitinase activity"/>
    <property type="evidence" value="ECO:0000318"/>
    <property type="project" value="GO_Central"/>
</dbReference>
<proteinExistence type="predicted"/>
<dbReference type="InterPro" id="IPR050704">
    <property type="entry name" value="Peptidase_C85-like"/>
</dbReference>
<dbReference type="SUPFAM" id="SSF54001">
    <property type="entry name" value="Cysteine proteinases"/>
    <property type="match status" value="1"/>
</dbReference>
<dbReference type="Pfam" id="PF02338">
    <property type="entry name" value="OTU"/>
    <property type="match status" value="1"/>
</dbReference>
<feature type="domain" description="OTU" evidence="1">
    <location>
        <begin position="10"/>
        <end position="131"/>
    </location>
</feature>
<sequence length="153" mass="18059">MDDYLAKRNLYRKPIAKDGSCLFRAVSEQVYNCQARHLDVRRDCIQFMSRNREQFEEFVEGPFDHHLHQLQNPKEWAGQVEITAIAMMYKKDFVVYQDINSAPTKVTDYGFKDKILLCYSNGNHYDAVYPAKYKKDAAFCQSLVYELLYNNVF</sequence>